<dbReference type="OrthoDB" id="8248922at2759"/>
<accession>A0A226EGC4</accession>
<dbReference type="EMBL" id="LNIX01000004">
    <property type="protein sequence ID" value="OXA55831.1"/>
    <property type="molecule type" value="Genomic_DNA"/>
</dbReference>
<keyword evidence="1" id="KW-0732">Signal</keyword>
<organism evidence="2 3">
    <name type="scientific">Folsomia candida</name>
    <name type="common">Springtail</name>
    <dbReference type="NCBI Taxonomy" id="158441"/>
    <lineage>
        <taxon>Eukaryota</taxon>
        <taxon>Metazoa</taxon>
        <taxon>Ecdysozoa</taxon>
        <taxon>Arthropoda</taxon>
        <taxon>Hexapoda</taxon>
        <taxon>Collembola</taxon>
        <taxon>Entomobryomorpha</taxon>
        <taxon>Isotomoidea</taxon>
        <taxon>Isotomidae</taxon>
        <taxon>Proisotominae</taxon>
        <taxon>Folsomia</taxon>
    </lineage>
</organism>
<feature type="chain" id="PRO_5012285245" evidence="1">
    <location>
        <begin position="22"/>
        <end position="316"/>
    </location>
</feature>
<dbReference type="AlphaFoldDB" id="A0A226EGC4"/>
<dbReference type="Gene3D" id="3.20.20.80">
    <property type="entry name" value="Glycosidases"/>
    <property type="match status" value="1"/>
</dbReference>
<dbReference type="InterPro" id="IPR017853">
    <property type="entry name" value="GH"/>
</dbReference>
<feature type="signal peptide" evidence="1">
    <location>
        <begin position="1"/>
        <end position="21"/>
    </location>
</feature>
<evidence type="ECO:0000313" key="2">
    <source>
        <dbReference type="EMBL" id="OXA55831.1"/>
    </source>
</evidence>
<sequence length="316" mass="34578">MIKSSFILTLGLLACLTGTGGFKFAPFYDTFLQNRTSLLAFFEATGQKDFHIAFALGGREPCVPTWGGEFAIDDPEILNPIKAVMDMGGEIIVATGGALGPYLEHSCTTSETLAQAYLTVLNTVGTTHLDIDIETSVNVDMMNKALAIVQRSRPEITVSFTLMVTGEDYGVTPQLGVEVLINAKANGVRVDIVNAMAMEYPKISENFGDSVINVGIAVLLQMREIWPEKSFTELKSMLGLTPMVGRNFNGNIFEVEHAKKIADWANLNQIGLIAFWSMERDNGRCPGMSFPSPYCSGTSQLELEFTKEIMKFASKK</sequence>
<gene>
    <name evidence="2" type="ORF">Fcan01_09650</name>
</gene>
<dbReference type="Proteomes" id="UP000198287">
    <property type="component" value="Unassembled WGS sequence"/>
</dbReference>
<comment type="caution">
    <text evidence="2">The sequence shown here is derived from an EMBL/GenBank/DDBJ whole genome shotgun (WGS) entry which is preliminary data.</text>
</comment>
<dbReference type="PROSITE" id="PS51257">
    <property type="entry name" value="PROKAR_LIPOPROTEIN"/>
    <property type="match status" value="1"/>
</dbReference>
<reference evidence="2 3" key="1">
    <citation type="submission" date="2015-12" db="EMBL/GenBank/DDBJ databases">
        <title>The genome of Folsomia candida.</title>
        <authorList>
            <person name="Faddeeva A."/>
            <person name="Derks M.F."/>
            <person name="Anvar Y."/>
            <person name="Smit S."/>
            <person name="Van Straalen N."/>
            <person name="Roelofs D."/>
        </authorList>
    </citation>
    <scope>NUCLEOTIDE SEQUENCE [LARGE SCALE GENOMIC DNA]</scope>
    <source>
        <strain evidence="2 3">VU population</strain>
        <tissue evidence="2">Whole body</tissue>
    </source>
</reference>
<dbReference type="PANTHER" id="PTHR42976">
    <property type="entry name" value="BIFUNCTIONAL CHITINASE/LYSOZYME-RELATED"/>
    <property type="match status" value="1"/>
</dbReference>
<evidence type="ECO:0000256" key="1">
    <source>
        <dbReference type="SAM" id="SignalP"/>
    </source>
</evidence>
<dbReference type="SUPFAM" id="SSF51445">
    <property type="entry name" value="(Trans)glycosidases"/>
    <property type="match status" value="1"/>
</dbReference>
<name>A0A226EGC4_FOLCA</name>
<evidence type="ECO:0000313" key="3">
    <source>
        <dbReference type="Proteomes" id="UP000198287"/>
    </source>
</evidence>
<keyword evidence="3" id="KW-1185">Reference proteome</keyword>
<dbReference type="InterPro" id="IPR052750">
    <property type="entry name" value="GH18_Chitinase"/>
</dbReference>
<proteinExistence type="predicted"/>
<protein>
    <submittedName>
        <fullName evidence="2">Putative bifunctional chitinase/lysozyme</fullName>
    </submittedName>
</protein>
<dbReference type="OMA" id="KWTAPSA"/>
<dbReference type="PANTHER" id="PTHR42976:SF1">
    <property type="entry name" value="GH18 DOMAIN-CONTAINING PROTEIN-RELATED"/>
    <property type="match status" value="1"/>
</dbReference>